<proteinExistence type="inferred from homology"/>
<feature type="non-terminal residue" evidence="3">
    <location>
        <position position="1"/>
    </location>
</feature>
<evidence type="ECO:0000256" key="1">
    <source>
        <dbReference type="ARBA" id="ARBA00007532"/>
    </source>
</evidence>
<name>A0AAW6YM08_9STRE</name>
<dbReference type="Pfam" id="PF00070">
    <property type="entry name" value="Pyr_redox"/>
    <property type="match status" value="1"/>
</dbReference>
<dbReference type="InterPro" id="IPR050151">
    <property type="entry name" value="Class-I_Pyr_Nuc-Dis_Oxidored"/>
</dbReference>
<evidence type="ECO:0000313" key="4">
    <source>
        <dbReference type="Proteomes" id="UP001237917"/>
    </source>
</evidence>
<dbReference type="InterPro" id="IPR039648">
    <property type="entry name" value="DHPH_N"/>
</dbReference>
<reference evidence="3" key="1">
    <citation type="submission" date="2023-05" db="EMBL/GenBank/DDBJ databases">
        <title>Cataloging the Phylogenetic Diversity of Human Bladder Bacteria.</title>
        <authorList>
            <person name="Du J."/>
        </authorList>
    </citation>
    <scope>NUCLEOTIDE SEQUENCE</scope>
    <source>
        <strain evidence="3">UMB0765</strain>
    </source>
</reference>
<protein>
    <submittedName>
        <fullName evidence="3">NAD-binding protein</fullName>
    </submittedName>
</protein>
<sequence>KSIAIIGGGVIGVEFASFLARMGSQVTIIEYLDRLLANEGKNISQALAKAFKDQGITLKLNCQVDQAQVQDGQVLV</sequence>
<dbReference type="EMBL" id="JASOPU010000603">
    <property type="protein sequence ID" value="MDK7294483.1"/>
    <property type="molecule type" value="Genomic_DNA"/>
</dbReference>
<dbReference type="InterPro" id="IPR036188">
    <property type="entry name" value="FAD/NAD-bd_sf"/>
</dbReference>
<evidence type="ECO:0000259" key="2">
    <source>
        <dbReference type="Pfam" id="PF00070"/>
    </source>
</evidence>
<dbReference type="GO" id="GO:0004148">
    <property type="term" value="F:dihydrolipoyl dehydrogenase (NADH) activity"/>
    <property type="evidence" value="ECO:0007669"/>
    <property type="project" value="TreeGrafter"/>
</dbReference>
<evidence type="ECO:0000313" key="3">
    <source>
        <dbReference type="EMBL" id="MDK7294483.1"/>
    </source>
</evidence>
<dbReference type="Gene3D" id="3.50.50.60">
    <property type="entry name" value="FAD/NAD(P)-binding domain"/>
    <property type="match status" value="1"/>
</dbReference>
<dbReference type="PANTHER" id="PTHR22912">
    <property type="entry name" value="DISULFIDE OXIDOREDUCTASE"/>
    <property type="match status" value="1"/>
</dbReference>
<feature type="non-terminal residue" evidence="3">
    <location>
        <position position="76"/>
    </location>
</feature>
<comment type="caution">
    <text evidence="3">The sequence shown here is derived from an EMBL/GenBank/DDBJ whole genome shotgun (WGS) entry which is preliminary data.</text>
</comment>
<dbReference type="GO" id="GO:0050660">
    <property type="term" value="F:flavin adenine dinucleotide binding"/>
    <property type="evidence" value="ECO:0007669"/>
    <property type="project" value="TreeGrafter"/>
</dbReference>
<dbReference type="RefSeq" id="WP_285362771.1">
    <property type="nucleotide sequence ID" value="NZ_JASOPU010000603.1"/>
</dbReference>
<dbReference type="SUPFAM" id="SSF51905">
    <property type="entry name" value="FAD/NAD(P)-binding domain"/>
    <property type="match status" value="1"/>
</dbReference>
<feature type="domain" description="Pyridine nucleotide-disulphide oxidoreductase N-terminal" evidence="2">
    <location>
        <begin position="2"/>
        <end position="73"/>
    </location>
</feature>
<gene>
    <name evidence="3" type="ORF">QP487_13790</name>
</gene>
<comment type="similarity">
    <text evidence="1">Belongs to the class-I pyridine nucleotide-disulfide oxidoreductase family.</text>
</comment>
<dbReference type="AlphaFoldDB" id="A0AAW6YM08"/>
<organism evidence="3 4">
    <name type="scientific">Streptococcus pasteurianus</name>
    <dbReference type="NCBI Taxonomy" id="197614"/>
    <lineage>
        <taxon>Bacteria</taxon>
        <taxon>Bacillati</taxon>
        <taxon>Bacillota</taxon>
        <taxon>Bacilli</taxon>
        <taxon>Lactobacillales</taxon>
        <taxon>Streptococcaceae</taxon>
        <taxon>Streptococcus</taxon>
    </lineage>
</organism>
<dbReference type="GO" id="GO:0006103">
    <property type="term" value="P:2-oxoglutarate metabolic process"/>
    <property type="evidence" value="ECO:0007669"/>
    <property type="project" value="TreeGrafter"/>
</dbReference>
<accession>A0AAW6YM08</accession>
<dbReference type="PANTHER" id="PTHR22912:SF151">
    <property type="entry name" value="DIHYDROLIPOYL DEHYDROGENASE, MITOCHONDRIAL"/>
    <property type="match status" value="1"/>
</dbReference>
<dbReference type="Proteomes" id="UP001237917">
    <property type="component" value="Unassembled WGS sequence"/>
</dbReference>